<gene>
    <name evidence="2" type="ORF">SAMN05444853_11652</name>
</gene>
<dbReference type="STRING" id="97481.SAMN05444853_11652"/>
<keyword evidence="1" id="KW-0472">Membrane</keyword>
<evidence type="ECO:0000313" key="2">
    <source>
        <dbReference type="EMBL" id="SEM41476.1"/>
    </source>
</evidence>
<dbReference type="EMBL" id="FOBN01000016">
    <property type="protein sequence ID" value="SEM41476.1"/>
    <property type="molecule type" value="Genomic_DNA"/>
</dbReference>
<feature type="transmembrane region" description="Helical" evidence="1">
    <location>
        <begin position="6"/>
        <end position="34"/>
    </location>
</feature>
<dbReference type="AlphaFoldDB" id="A0A1H7Y5I0"/>
<evidence type="ECO:0000313" key="3">
    <source>
        <dbReference type="Proteomes" id="UP000198883"/>
    </source>
</evidence>
<name>A0A1H7Y5I0_9PAST</name>
<evidence type="ECO:0000256" key="1">
    <source>
        <dbReference type="SAM" id="Phobius"/>
    </source>
</evidence>
<keyword evidence="1" id="KW-0812">Transmembrane</keyword>
<sequence length="45" mass="5374">MIFAPLGIIYIIFVPILAWLSFAYLLYFCIRLIVDKHFIKKVKKN</sequence>
<reference evidence="3" key="1">
    <citation type="submission" date="2016-10" db="EMBL/GenBank/DDBJ databases">
        <authorList>
            <person name="Varghese N."/>
            <person name="Submissions S."/>
        </authorList>
    </citation>
    <scope>NUCLEOTIDE SEQUENCE [LARGE SCALE GENOMIC DNA]</scope>
    <source>
        <strain evidence="3">DSM 24204</strain>
    </source>
</reference>
<organism evidence="2 3">
    <name type="scientific">Phocoenobacter skyensis</name>
    <dbReference type="NCBI Taxonomy" id="97481"/>
    <lineage>
        <taxon>Bacteria</taxon>
        <taxon>Pseudomonadati</taxon>
        <taxon>Pseudomonadota</taxon>
        <taxon>Gammaproteobacteria</taxon>
        <taxon>Pasteurellales</taxon>
        <taxon>Pasteurellaceae</taxon>
        <taxon>Phocoenobacter</taxon>
    </lineage>
</organism>
<proteinExistence type="predicted"/>
<dbReference type="Proteomes" id="UP000198883">
    <property type="component" value="Unassembled WGS sequence"/>
</dbReference>
<keyword evidence="1" id="KW-1133">Transmembrane helix</keyword>
<accession>A0A1H7Y5I0</accession>
<protein>
    <submittedName>
        <fullName evidence="2">Uncharacterized protein</fullName>
    </submittedName>
</protein>